<evidence type="ECO:0000256" key="3">
    <source>
        <dbReference type="ARBA" id="ARBA00004906"/>
    </source>
</evidence>
<dbReference type="CDD" id="cd16461">
    <property type="entry name" value="RING-H2_EL5-like"/>
    <property type="match status" value="1"/>
</dbReference>
<dbReference type="GO" id="GO:0008270">
    <property type="term" value="F:zinc ion binding"/>
    <property type="evidence" value="ECO:0007669"/>
    <property type="project" value="UniProtKB-KW"/>
</dbReference>
<protein>
    <recommendedName>
        <fullName evidence="4">RING-type E3 ubiquitin transferase</fullName>
        <ecNumber evidence="4">2.3.2.27</ecNumber>
    </recommendedName>
</protein>
<evidence type="ECO:0000256" key="15">
    <source>
        <dbReference type="SAM" id="MobiDB-lite"/>
    </source>
</evidence>
<keyword evidence="12 16" id="KW-0472">Membrane</keyword>
<accession>A0A5N5JAF4</accession>
<dbReference type="PANTHER" id="PTHR46913:SF19">
    <property type="entry name" value="RING-TYPE E3 UBIQUITIN TRANSFERASE"/>
    <property type="match status" value="1"/>
</dbReference>
<proteinExistence type="inferred from homology"/>
<keyword evidence="5" id="KW-0808">Transferase</keyword>
<keyword evidence="10" id="KW-0862">Zinc</keyword>
<evidence type="ECO:0000256" key="16">
    <source>
        <dbReference type="SAM" id="Phobius"/>
    </source>
</evidence>
<keyword evidence="6 16" id="KW-0812">Transmembrane</keyword>
<dbReference type="PROSITE" id="PS50089">
    <property type="entry name" value="ZF_RING_2"/>
    <property type="match status" value="1"/>
</dbReference>
<dbReference type="EMBL" id="VDCV01000017">
    <property type="protein sequence ID" value="KAB5516091.1"/>
    <property type="molecule type" value="Genomic_DNA"/>
</dbReference>
<organism evidence="18 19">
    <name type="scientific">Salix brachista</name>
    <dbReference type="NCBI Taxonomy" id="2182728"/>
    <lineage>
        <taxon>Eukaryota</taxon>
        <taxon>Viridiplantae</taxon>
        <taxon>Streptophyta</taxon>
        <taxon>Embryophyta</taxon>
        <taxon>Tracheophyta</taxon>
        <taxon>Spermatophyta</taxon>
        <taxon>Magnoliopsida</taxon>
        <taxon>eudicotyledons</taxon>
        <taxon>Gunneridae</taxon>
        <taxon>Pentapetalae</taxon>
        <taxon>rosids</taxon>
        <taxon>fabids</taxon>
        <taxon>Malpighiales</taxon>
        <taxon>Salicaceae</taxon>
        <taxon>Saliceae</taxon>
        <taxon>Salix</taxon>
    </lineage>
</organism>
<reference evidence="19" key="1">
    <citation type="journal article" date="2019" name="Gigascience">
        <title>De novo genome assembly of the endangered Acer yangbiense, a plant species with extremely small populations endemic to Yunnan Province, China.</title>
        <authorList>
            <person name="Yang J."/>
            <person name="Wariss H.M."/>
            <person name="Tao L."/>
            <person name="Zhang R."/>
            <person name="Yun Q."/>
            <person name="Hollingsworth P."/>
            <person name="Dao Z."/>
            <person name="Luo G."/>
            <person name="Guo H."/>
            <person name="Ma Y."/>
            <person name="Sun W."/>
        </authorList>
    </citation>
    <scope>NUCLEOTIDE SEQUENCE [LARGE SCALE GENOMIC DNA]</scope>
    <source>
        <strain evidence="19">cv. br00</strain>
    </source>
</reference>
<evidence type="ECO:0000256" key="9">
    <source>
        <dbReference type="ARBA" id="ARBA00022786"/>
    </source>
</evidence>
<dbReference type="Proteomes" id="UP000326939">
    <property type="component" value="Chromosome 17"/>
</dbReference>
<evidence type="ECO:0000256" key="14">
    <source>
        <dbReference type="PROSITE-ProRule" id="PRU00175"/>
    </source>
</evidence>
<keyword evidence="11 16" id="KW-1133">Transmembrane helix</keyword>
<dbReference type="Gene3D" id="3.30.40.10">
    <property type="entry name" value="Zinc/RING finger domain, C3HC4 (zinc finger)"/>
    <property type="match status" value="1"/>
</dbReference>
<dbReference type="SUPFAM" id="SSF57850">
    <property type="entry name" value="RING/U-box"/>
    <property type="match status" value="1"/>
</dbReference>
<comment type="subcellular location">
    <subcellularLocation>
        <location evidence="2">Membrane</location>
        <topology evidence="2">Single-pass membrane protein</topology>
    </subcellularLocation>
</comment>
<feature type="region of interest" description="Disordered" evidence="15">
    <location>
        <begin position="224"/>
        <end position="281"/>
    </location>
</feature>
<dbReference type="GO" id="GO:0016567">
    <property type="term" value="P:protein ubiquitination"/>
    <property type="evidence" value="ECO:0007669"/>
    <property type="project" value="UniProtKB-UniPathway"/>
</dbReference>
<dbReference type="FunFam" id="3.30.40.10:FF:000233">
    <property type="entry name" value="RING-H2 finger protein ATL54"/>
    <property type="match status" value="1"/>
</dbReference>
<keyword evidence="9" id="KW-0833">Ubl conjugation pathway</keyword>
<evidence type="ECO:0000313" key="19">
    <source>
        <dbReference type="Proteomes" id="UP000326939"/>
    </source>
</evidence>
<dbReference type="InterPro" id="IPR001841">
    <property type="entry name" value="Znf_RING"/>
</dbReference>
<feature type="transmembrane region" description="Helical" evidence="16">
    <location>
        <begin position="79"/>
        <end position="100"/>
    </location>
</feature>
<feature type="domain" description="RING-type" evidence="17">
    <location>
        <begin position="175"/>
        <end position="217"/>
    </location>
</feature>
<dbReference type="InterPro" id="IPR013083">
    <property type="entry name" value="Znf_RING/FYVE/PHD"/>
</dbReference>
<dbReference type="PANTHER" id="PTHR46913">
    <property type="entry name" value="RING-H2 FINGER PROTEIN ATL16"/>
    <property type="match status" value="1"/>
</dbReference>
<evidence type="ECO:0000313" key="18">
    <source>
        <dbReference type="EMBL" id="KAB5516091.1"/>
    </source>
</evidence>
<dbReference type="GO" id="GO:0016020">
    <property type="term" value="C:membrane"/>
    <property type="evidence" value="ECO:0007669"/>
    <property type="project" value="UniProtKB-SubCell"/>
</dbReference>
<dbReference type="AlphaFoldDB" id="A0A5N5JAF4"/>
<dbReference type="EC" id="2.3.2.27" evidence="4"/>
<dbReference type="InterPro" id="IPR044600">
    <property type="entry name" value="ATL1/ATL16-like"/>
</dbReference>
<dbReference type="SMART" id="SM00184">
    <property type="entry name" value="RING"/>
    <property type="match status" value="1"/>
</dbReference>
<feature type="compositionally biased region" description="Basic and acidic residues" evidence="15">
    <location>
        <begin position="256"/>
        <end position="276"/>
    </location>
</feature>
<evidence type="ECO:0000259" key="17">
    <source>
        <dbReference type="PROSITE" id="PS50089"/>
    </source>
</evidence>
<name>A0A5N5JAF4_9ROSI</name>
<evidence type="ECO:0000256" key="4">
    <source>
        <dbReference type="ARBA" id="ARBA00012483"/>
    </source>
</evidence>
<dbReference type="Pfam" id="PF13639">
    <property type="entry name" value="zf-RING_2"/>
    <property type="match status" value="1"/>
</dbReference>
<dbReference type="SMART" id="SM01197">
    <property type="entry name" value="FANCL_C"/>
    <property type="match status" value="1"/>
</dbReference>
<dbReference type="UniPathway" id="UPA00143"/>
<comment type="catalytic activity">
    <reaction evidence="1">
        <text>S-ubiquitinyl-[E2 ubiquitin-conjugating enzyme]-L-cysteine + [acceptor protein]-L-lysine = [E2 ubiquitin-conjugating enzyme]-L-cysteine + N(6)-ubiquitinyl-[acceptor protein]-L-lysine.</text>
        <dbReference type="EC" id="2.3.2.27"/>
    </reaction>
</comment>
<evidence type="ECO:0000256" key="12">
    <source>
        <dbReference type="ARBA" id="ARBA00023136"/>
    </source>
</evidence>
<comment type="caution">
    <text evidence="18">The sequence shown here is derived from an EMBL/GenBank/DDBJ whole genome shotgun (WGS) entry which is preliminary data.</text>
</comment>
<evidence type="ECO:0000256" key="13">
    <source>
        <dbReference type="ARBA" id="ARBA00024209"/>
    </source>
</evidence>
<evidence type="ECO:0000256" key="1">
    <source>
        <dbReference type="ARBA" id="ARBA00000900"/>
    </source>
</evidence>
<feature type="compositionally biased region" description="Polar residues" evidence="15">
    <location>
        <begin position="224"/>
        <end position="236"/>
    </location>
</feature>
<evidence type="ECO:0000256" key="11">
    <source>
        <dbReference type="ARBA" id="ARBA00022989"/>
    </source>
</evidence>
<evidence type="ECO:0000256" key="2">
    <source>
        <dbReference type="ARBA" id="ARBA00004167"/>
    </source>
</evidence>
<gene>
    <name evidence="18" type="ORF">DKX38_026739</name>
</gene>
<evidence type="ECO:0000256" key="6">
    <source>
        <dbReference type="ARBA" id="ARBA00022692"/>
    </source>
</evidence>
<comment type="pathway">
    <text evidence="3">Protein modification; protein ubiquitination.</text>
</comment>
<keyword evidence="8 14" id="KW-0863">Zinc-finger</keyword>
<comment type="similarity">
    <text evidence="13">Belongs to the RING-type zinc finger family. ATL subfamily.</text>
</comment>
<evidence type="ECO:0000256" key="10">
    <source>
        <dbReference type="ARBA" id="ARBA00022833"/>
    </source>
</evidence>
<sequence length="389" mass="43193">MGPQYRKLLFDSYTNCANFCKTVDDPDDCTKKCVSAFETYQDIGNCLKSCHGETMEDCEYCFDYSAAPASSQEHKVGKIALIMIVLSAIAFVLACCVIYVKFIKPRRRRSPSQHEDDEEEQRIETRDQFLDQDQGPAIDHPIWYIRTVGLHPSVISSITVCKYKNGDGLVEGTECSVCLNDFRDDETLRLLPKCSHAFHIPCIDTWLRSHTNCPLCRAPIVTNTDEASSSQSNLGNTSGGGGETQIEVLEDDQESDREMEGGDGEQRIATEEESRFQNENLNGVEDGIQKLRRSVSLDSLSASKIIQDLANVLPVVESDRNSGTRRAGIEIESSREIVQNRGAGNQNLMKFMHTSSSQTGPSSLKRSLSCGGKFFVSRACRNRNSGLPS</sequence>
<keyword evidence="7" id="KW-0479">Metal-binding</keyword>
<dbReference type="GO" id="GO:0061630">
    <property type="term" value="F:ubiquitin protein ligase activity"/>
    <property type="evidence" value="ECO:0007669"/>
    <property type="project" value="UniProtKB-EC"/>
</dbReference>
<evidence type="ECO:0000256" key="8">
    <source>
        <dbReference type="ARBA" id="ARBA00022771"/>
    </source>
</evidence>
<keyword evidence="19" id="KW-1185">Reference proteome</keyword>
<evidence type="ECO:0000256" key="7">
    <source>
        <dbReference type="ARBA" id="ARBA00022723"/>
    </source>
</evidence>
<evidence type="ECO:0000256" key="5">
    <source>
        <dbReference type="ARBA" id="ARBA00022679"/>
    </source>
</evidence>